<accession>A0A2L0F976</accession>
<sequence length="124" mass="13743">MDGVDVLRCASLADTYISIECCRSEAFSRDPPPERGREERPAVNTGERRDAEGVLPRGLHHDGTGKECSLFLESTLCDVECQLNELRQLAGNFATIVFHGYRALILMVTFGLDAASHETQQMND</sequence>
<dbReference type="EMBL" id="CP012673">
    <property type="protein sequence ID" value="AUX48136.1"/>
    <property type="molecule type" value="Genomic_DNA"/>
</dbReference>
<gene>
    <name evidence="2" type="ORF">SOCE26_096660</name>
</gene>
<protein>
    <submittedName>
        <fullName evidence="2">Uncharacterized protein</fullName>
    </submittedName>
</protein>
<organism evidence="2 3">
    <name type="scientific">Sorangium cellulosum</name>
    <name type="common">Polyangium cellulosum</name>
    <dbReference type="NCBI Taxonomy" id="56"/>
    <lineage>
        <taxon>Bacteria</taxon>
        <taxon>Pseudomonadati</taxon>
        <taxon>Myxococcota</taxon>
        <taxon>Polyangia</taxon>
        <taxon>Polyangiales</taxon>
        <taxon>Polyangiaceae</taxon>
        <taxon>Sorangium</taxon>
    </lineage>
</organism>
<reference evidence="2 3" key="1">
    <citation type="submission" date="2015-09" db="EMBL/GenBank/DDBJ databases">
        <title>Sorangium comparison.</title>
        <authorList>
            <person name="Zaburannyi N."/>
            <person name="Bunk B."/>
            <person name="Overmann J."/>
            <person name="Mueller R."/>
        </authorList>
    </citation>
    <scope>NUCLEOTIDE SEQUENCE [LARGE SCALE GENOMIC DNA]</scope>
    <source>
        <strain evidence="2 3">So ce26</strain>
    </source>
</reference>
<evidence type="ECO:0000313" key="3">
    <source>
        <dbReference type="Proteomes" id="UP000238348"/>
    </source>
</evidence>
<dbReference type="Proteomes" id="UP000238348">
    <property type="component" value="Chromosome"/>
</dbReference>
<evidence type="ECO:0000313" key="2">
    <source>
        <dbReference type="EMBL" id="AUX48136.1"/>
    </source>
</evidence>
<feature type="compositionally biased region" description="Basic and acidic residues" evidence="1">
    <location>
        <begin position="26"/>
        <end position="52"/>
    </location>
</feature>
<proteinExistence type="predicted"/>
<name>A0A2L0F976_SORCE</name>
<dbReference type="AlphaFoldDB" id="A0A2L0F976"/>
<evidence type="ECO:0000256" key="1">
    <source>
        <dbReference type="SAM" id="MobiDB-lite"/>
    </source>
</evidence>
<feature type="region of interest" description="Disordered" evidence="1">
    <location>
        <begin position="26"/>
        <end position="63"/>
    </location>
</feature>